<accession>A0A0W0DYG8</accession>
<evidence type="ECO:0000313" key="6">
    <source>
        <dbReference type="Proteomes" id="UP000054886"/>
    </source>
</evidence>
<feature type="domain" description="Phospholipid/glycerol acyltransferase" evidence="4">
    <location>
        <begin position="107"/>
        <end position="262"/>
    </location>
</feature>
<dbReference type="VEuPathDB" id="FungiDB:GWK60_L04367"/>
<protein>
    <submittedName>
        <fullName evidence="5">Putative acyltransferase CST26</fullName>
    </submittedName>
</protein>
<keyword evidence="2 5" id="KW-0808">Transferase</keyword>
<proteinExistence type="inferred from homology"/>
<dbReference type="VEuPathDB" id="FungiDB:B1J91_I04620g"/>
<dbReference type="GO" id="GO:0016746">
    <property type="term" value="F:acyltransferase activity"/>
    <property type="evidence" value="ECO:0007669"/>
    <property type="project" value="UniProtKB-KW"/>
</dbReference>
<evidence type="ECO:0000256" key="1">
    <source>
        <dbReference type="ARBA" id="ARBA00008655"/>
    </source>
</evidence>
<dbReference type="OrthoDB" id="189226at2759"/>
<evidence type="ECO:0000256" key="2">
    <source>
        <dbReference type="ARBA" id="ARBA00022679"/>
    </source>
</evidence>
<gene>
    <name evidence="5" type="ORF">AO440_002534</name>
</gene>
<reference evidence="5 6" key="1">
    <citation type="submission" date="2015-10" db="EMBL/GenBank/DDBJ databases">
        <title>Draft genomes sequences of Candida glabrata isolates 1A, 1B, 2A, 2B, 3A and 3B.</title>
        <authorList>
            <person name="Haavelsrud O.E."/>
            <person name="Gaustad P."/>
        </authorList>
    </citation>
    <scope>NUCLEOTIDE SEQUENCE [LARGE SCALE GENOMIC DNA]</scope>
    <source>
        <strain evidence="5">910700640</strain>
    </source>
</reference>
<dbReference type="SUPFAM" id="SSF69593">
    <property type="entry name" value="Glycerol-3-phosphate (1)-acyltransferase"/>
    <property type="match status" value="1"/>
</dbReference>
<sequence>MRKEQGQTGFARRTIVPVVSVVSFLSCCVVLLVIQVTAKLRFSQNKTRLTHVYNYTKKQFIVLLTSILRIVAPCEIRVTTDNGSIPKGTFYQDSSSGRLRANLLERSITISNHQIYTDWVFLWWLAYAGDKAGNVFIMLKKSLRKIPVLGYGMENFNFIFMNRKWAYDRVNMSNHLSAIEADSLGCGPISGNKPVKVNSDGEEVWDMKSSAQRNIKWPYNLILFPEGTNLSAHTRKVNEAYAEKIGRVPYRHVLLPRATGLRFCLQKLRNSVDVVYDTTIGYSGILSTEYGQDAYSLKNIFFRGKYPKLVDIHVRSFKLSDIPIDDEIDFIEWLFKVWEEKDKMMEYFYEHGTFENMTDNQESVLVDCSIKNYEFFPVFIIPFCFVLLTYWIVRSIF</sequence>
<dbReference type="GO" id="GO:0005783">
    <property type="term" value="C:endoplasmic reticulum"/>
    <property type="evidence" value="ECO:0007669"/>
    <property type="project" value="TreeGrafter"/>
</dbReference>
<dbReference type="VEuPathDB" id="FungiDB:GVI51_I04367"/>
<dbReference type="AlphaFoldDB" id="A0A0W0DYG8"/>
<dbReference type="Pfam" id="PF01553">
    <property type="entry name" value="Acyltransferase"/>
    <property type="match status" value="1"/>
</dbReference>
<dbReference type="SMART" id="SM00563">
    <property type="entry name" value="PlsC"/>
    <property type="match status" value="1"/>
</dbReference>
<dbReference type="OMA" id="SITKYHE"/>
<keyword evidence="3 5" id="KW-0012">Acyltransferase</keyword>
<organism evidence="5 6">
    <name type="scientific">Candida glabrata</name>
    <name type="common">Yeast</name>
    <name type="synonym">Torulopsis glabrata</name>
    <dbReference type="NCBI Taxonomy" id="5478"/>
    <lineage>
        <taxon>Eukaryota</taxon>
        <taxon>Fungi</taxon>
        <taxon>Dikarya</taxon>
        <taxon>Ascomycota</taxon>
        <taxon>Saccharomycotina</taxon>
        <taxon>Saccharomycetes</taxon>
        <taxon>Saccharomycetales</taxon>
        <taxon>Saccharomycetaceae</taxon>
        <taxon>Nakaseomyces</taxon>
    </lineage>
</organism>
<dbReference type="PANTHER" id="PTHR10983">
    <property type="entry name" value="1-ACYLGLYCEROL-3-PHOSPHATE ACYLTRANSFERASE-RELATED"/>
    <property type="match status" value="1"/>
</dbReference>
<comment type="similarity">
    <text evidence="1">Belongs to the 1-acyl-sn-glycerol-3-phosphate acyltransferase family.</text>
</comment>
<comment type="caution">
    <text evidence="5">The sequence shown here is derived from an EMBL/GenBank/DDBJ whole genome shotgun (WGS) entry which is preliminary data.</text>
</comment>
<evidence type="ECO:0000256" key="3">
    <source>
        <dbReference type="ARBA" id="ARBA00023315"/>
    </source>
</evidence>
<dbReference type="Proteomes" id="UP000054886">
    <property type="component" value="Unassembled WGS sequence"/>
</dbReference>
<dbReference type="Pfam" id="PF16076">
    <property type="entry name" value="Acyltransf_C"/>
    <property type="match status" value="1"/>
</dbReference>
<dbReference type="PhylomeDB" id="A0A0W0DYG8"/>
<dbReference type="VEuPathDB" id="FungiDB:CAGL0I04620g"/>
<dbReference type="PANTHER" id="PTHR10983:SF16">
    <property type="entry name" value="LYSOCARDIOLIPIN ACYLTRANSFERASE 1"/>
    <property type="match status" value="1"/>
</dbReference>
<dbReference type="GO" id="GO:0036149">
    <property type="term" value="P:phosphatidylinositol acyl-chain remodeling"/>
    <property type="evidence" value="ECO:0007669"/>
    <property type="project" value="TreeGrafter"/>
</dbReference>
<dbReference type="InterPro" id="IPR002123">
    <property type="entry name" value="Plipid/glycerol_acylTrfase"/>
</dbReference>
<dbReference type="CDD" id="cd07990">
    <property type="entry name" value="LPLAT_LCLAT1-like"/>
    <property type="match status" value="1"/>
</dbReference>
<dbReference type="PROSITE" id="PS51257">
    <property type="entry name" value="PROKAR_LIPOPROTEIN"/>
    <property type="match status" value="1"/>
</dbReference>
<dbReference type="VEuPathDB" id="FungiDB:GW608_L04367"/>
<dbReference type="InterPro" id="IPR032098">
    <property type="entry name" value="Acyltransf_C"/>
</dbReference>
<evidence type="ECO:0000259" key="4">
    <source>
        <dbReference type="SMART" id="SM00563"/>
    </source>
</evidence>
<name>A0A0W0DYG8_CANGB</name>
<dbReference type="EMBL" id="LLZZ01000112">
    <property type="protein sequence ID" value="KTB05777.1"/>
    <property type="molecule type" value="Genomic_DNA"/>
</dbReference>
<evidence type="ECO:0000313" key="5">
    <source>
        <dbReference type="EMBL" id="KTB05777.1"/>
    </source>
</evidence>